<keyword evidence="1" id="KW-0812">Transmembrane</keyword>
<feature type="domain" description="AB hydrolase-1" evidence="2">
    <location>
        <begin position="5"/>
        <end position="226"/>
    </location>
</feature>
<keyword evidence="1" id="KW-0472">Membrane</keyword>
<keyword evidence="3" id="KW-0378">Hydrolase</keyword>
<keyword evidence="4" id="KW-1185">Reference proteome</keyword>
<evidence type="ECO:0000256" key="1">
    <source>
        <dbReference type="SAM" id="Phobius"/>
    </source>
</evidence>
<name>A0ABW6DAH7_9BACT</name>
<keyword evidence="1" id="KW-1133">Transmembrane helix</keyword>
<dbReference type="PANTHER" id="PTHR42886:SF42">
    <property type="entry name" value="ALPHA_BETA-HYDROLASES SUPERFAMILY PROTEIN"/>
    <property type="match status" value="1"/>
</dbReference>
<proteinExistence type="predicted"/>
<dbReference type="SUPFAM" id="SSF53474">
    <property type="entry name" value="alpha/beta-Hydrolases"/>
    <property type="match status" value="1"/>
</dbReference>
<comment type="caution">
    <text evidence="3">The sequence shown here is derived from an EMBL/GenBank/DDBJ whole genome shotgun (WGS) entry which is preliminary data.</text>
</comment>
<dbReference type="GO" id="GO:0016787">
    <property type="term" value="F:hydrolase activity"/>
    <property type="evidence" value="ECO:0007669"/>
    <property type="project" value="UniProtKB-KW"/>
</dbReference>
<dbReference type="PRINTS" id="PR00111">
    <property type="entry name" value="ABHYDROLASE"/>
</dbReference>
<protein>
    <submittedName>
        <fullName evidence="3">Alpha/beta hydrolase</fullName>
    </submittedName>
</protein>
<dbReference type="Pfam" id="PF12697">
    <property type="entry name" value="Abhydrolase_6"/>
    <property type="match status" value="1"/>
</dbReference>
<evidence type="ECO:0000313" key="3">
    <source>
        <dbReference type="EMBL" id="MFD3294053.1"/>
    </source>
</evidence>
<reference evidence="3 4" key="1">
    <citation type="submission" date="2024-03" db="EMBL/GenBank/DDBJ databases">
        <title>Aquirufa genome sequencing.</title>
        <authorList>
            <person name="Pitt A."/>
            <person name="Hahn M.W."/>
        </authorList>
    </citation>
    <scope>NUCLEOTIDE SEQUENCE [LARGE SCALE GENOMIC DNA]</scope>
    <source>
        <strain evidence="3 4">KTFRIE-69F</strain>
    </source>
</reference>
<feature type="transmembrane region" description="Helical" evidence="1">
    <location>
        <begin position="159"/>
        <end position="182"/>
    </location>
</feature>
<evidence type="ECO:0000313" key="4">
    <source>
        <dbReference type="Proteomes" id="UP001598112"/>
    </source>
</evidence>
<dbReference type="Proteomes" id="UP001598112">
    <property type="component" value="Unassembled WGS sequence"/>
</dbReference>
<gene>
    <name evidence="3" type="ORF">SKC35_10170</name>
</gene>
<evidence type="ECO:0000259" key="2">
    <source>
        <dbReference type="Pfam" id="PF12697"/>
    </source>
</evidence>
<dbReference type="InterPro" id="IPR029058">
    <property type="entry name" value="AB_hydrolase_fold"/>
</dbReference>
<dbReference type="Gene3D" id="3.40.50.1820">
    <property type="entry name" value="alpha/beta hydrolase"/>
    <property type="match status" value="1"/>
</dbReference>
<organism evidence="3 4">
    <name type="scientific">Aquirufa originis</name>
    <dbReference type="NCBI Taxonomy" id="3096514"/>
    <lineage>
        <taxon>Bacteria</taxon>
        <taxon>Pseudomonadati</taxon>
        <taxon>Bacteroidota</taxon>
        <taxon>Cytophagia</taxon>
        <taxon>Cytophagales</taxon>
        <taxon>Flectobacillaceae</taxon>
        <taxon>Aquirufa</taxon>
    </lineage>
</organism>
<dbReference type="RefSeq" id="WP_377979266.1">
    <property type="nucleotide sequence ID" value="NZ_JBBKXY010000003.1"/>
</dbReference>
<dbReference type="InterPro" id="IPR000073">
    <property type="entry name" value="AB_hydrolase_1"/>
</dbReference>
<accession>A0ABW6DAH7</accession>
<dbReference type="EMBL" id="JBBKXY010000003">
    <property type="protein sequence ID" value="MFD3294053.1"/>
    <property type="molecule type" value="Genomic_DNA"/>
</dbReference>
<dbReference type="PANTHER" id="PTHR42886">
    <property type="entry name" value="RE40534P-RELATED"/>
    <property type="match status" value="1"/>
</dbReference>
<sequence>MKETIVFVHGMSHGAWCWEENFVPYFQELGYECIALNLPGHETPGSTQRISYSVNDYVQALHQAVAKLDQPPIIIGHSMGGMILQRFLKTGRCKKAILMSSVPPSGVLMATLRVLSKFPGAIPYLFQMNLLGVFRKYPQLMLNDLGLVDKFAPKMCAESFFAFIGLIVPISLKIAAPILVIGGSNDQLITVNEFTQTAKRYGAKLVIIEGGSHDLMLDEEFERTASAIDRWIS</sequence>